<keyword evidence="3" id="KW-1185">Reference proteome</keyword>
<dbReference type="KEGG" id="eus:EUTSA_v10015652mg"/>
<dbReference type="SUPFAM" id="SSF81383">
    <property type="entry name" value="F-box domain"/>
    <property type="match status" value="1"/>
</dbReference>
<dbReference type="InterPro" id="IPR036047">
    <property type="entry name" value="F-box-like_dom_sf"/>
</dbReference>
<gene>
    <name evidence="2" type="ORF">EUTSA_v10015652mg</name>
</gene>
<dbReference type="InterPro" id="IPR006566">
    <property type="entry name" value="FBD"/>
</dbReference>
<feature type="domain" description="FBD" evidence="1">
    <location>
        <begin position="268"/>
        <end position="339"/>
    </location>
</feature>
<dbReference type="OMA" id="TICTCEI"/>
<sequence length="339" mass="38469">MDRISQLPDALLLKKLSSLPSAKDVVATMVLSKRWQFLWMLVPKLVFDDKYQNPEYAPVIETLHFKLGKTCGSGDIRVWIKAADKCCVRELIIEIYSSKTPVTIPRSLYSGGCRMLNLSLVSIKYPGDEFVKMLFSNCPVLEGLVVKRCLSDNVTIFTVRGGLCLKSLVLHSFEAAKMKVDCGFWIDAQSLESLDIVDYSCGFCGIENNMSKIVKADNAYPVGNVFHCLVRLTICTCEIEWLNLLMCCHPLRDNEPRPSWNEPSAVPECVLTSLETLEWVEYEDTEEERELAAFLLRSANYLKKVTISSKSTDRDEKFEMIKELSFLSRRSPTCHLTFA</sequence>
<evidence type="ECO:0000313" key="2">
    <source>
        <dbReference type="EMBL" id="ESQ42787.1"/>
    </source>
</evidence>
<evidence type="ECO:0000313" key="3">
    <source>
        <dbReference type="Proteomes" id="UP000030689"/>
    </source>
</evidence>
<dbReference type="InterPro" id="IPR050232">
    <property type="entry name" value="FBL13/AtMIF1-like"/>
</dbReference>
<dbReference type="PANTHER" id="PTHR31900">
    <property type="entry name" value="F-BOX/RNI SUPERFAMILY PROTEIN-RELATED"/>
    <property type="match status" value="1"/>
</dbReference>
<dbReference type="STRING" id="72664.V4LK07"/>
<dbReference type="PANTHER" id="PTHR31900:SF29">
    <property type="entry name" value="FBD-LIKE DOMAIN FAMILY PROTEIN"/>
    <property type="match status" value="1"/>
</dbReference>
<dbReference type="SMART" id="SM00579">
    <property type="entry name" value="FBD"/>
    <property type="match status" value="1"/>
</dbReference>
<name>V4LK07_EUTSA</name>
<evidence type="ECO:0000259" key="1">
    <source>
        <dbReference type="SMART" id="SM00579"/>
    </source>
</evidence>
<dbReference type="EMBL" id="KI517464">
    <property type="protein sequence ID" value="ESQ42787.1"/>
    <property type="molecule type" value="Genomic_DNA"/>
</dbReference>
<accession>V4LK07</accession>
<proteinExistence type="predicted"/>
<dbReference type="Proteomes" id="UP000030689">
    <property type="component" value="Unassembled WGS sequence"/>
</dbReference>
<dbReference type="Gramene" id="ESQ42787">
    <property type="protein sequence ID" value="ESQ42787"/>
    <property type="gene ID" value="EUTSA_v10015652mg"/>
</dbReference>
<dbReference type="AlphaFoldDB" id="V4LK07"/>
<organism evidence="2 3">
    <name type="scientific">Eutrema salsugineum</name>
    <name type="common">Saltwater cress</name>
    <name type="synonym">Sisymbrium salsugineum</name>
    <dbReference type="NCBI Taxonomy" id="72664"/>
    <lineage>
        <taxon>Eukaryota</taxon>
        <taxon>Viridiplantae</taxon>
        <taxon>Streptophyta</taxon>
        <taxon>Embryophyta</taxon>
        <taxon>Tracheophyta</taxon>
        <taxon>Spermatophyta</taxon>
        <taxon>Magnoliopsida</taxon>
        <taxon>eudicotyledons</taxon>
        <taxon>Gunneridae</taxon>
        <taxon>Pentapetalae</taxon>
        <taxon>rosids</taxon>
        <taxon>malvids</taxon>
        <taxon>Brassicales</taxon>
        <taxon>Brassicaceae</taxon>
        <taxon>Eutremeae</taxon>
        <taxon>Eutrema</taxon>
    </lineage>
</organism>
<dbReference type="Pfam" id="PF08387">
    <property type="entry name" value="FBD"/>
    <property type="match status" value="1"/>
</dbReference>
<protein>
    <recommendedName>
        <fullName evidence="1">FBD domain-containing protein</fullName>
    </recommendedName>
</protein>
<reference evidence="2 3" key="1">
    <citation type="journal article" date="2013" name="Front. Plant Sci.">
        <title>The Reference Genome of the Halophytic Plant Eutrema salsugineum.</title>
        <authorList>
            <person name="Yang R."/>
            <person name="Jarvis D.E."/>
            <person name="Chen H."/>
            <person name="Beilstein M.A."/>
            <person name="Grimwood J."/>
            <person name="Jenkins J."/>
            <person name="Shu S."/>
            <person name="Prochnik S."/>
            <person name="Xin M."/>
            <person name="Ma C."/>
            <person name="Schmutz J."/>
            <person name="Wing R.A."/>
            <person name="Mitchell-Olds T."/>
            <person name="Schumaker K.S."/>
            <person name="Wang X."/>
        </authorList>
    </citation>
    <scope>NUCLEOTIDE SEQUENCE [LARGE SCALE GENOMIC DNA]</scope>
</reference>